<evidence type="ECO:0000313" key="7">
    <source>
        <dbReference type="Proteomes" id="UP001017257"/>
    </source>
</evidence>
<feature type="modified residue" description="4-aspartylphosphate" evidence="4">
    <location>
        <position position="57"/>
    </location>
</feature>
<dbReference type="SMART" id="SM00448">
    <property type="entry name" value="REC"/>
    <property type="match status" value="1"/>
</dbReference>
<dbReference type="Pfam" id="PF00072">
    <property type="entry name" value="Response_reg"/>
    <property type="match status" value="1"/>
</dbReference>
<protein>
    <submittedName>
        <fullName evidence="6">Response regulator</fullName>
    </submittedName>
</protein>
<evidence type="ECO:0000313" key="6">
    <source>
        <dbReference type="EMBL" id="UVF22646.1"/>
    </source>
</evidence>
<evidence type="ECO:0000256" key="4">
    <source>
        <dbReference type="PROSITE-ProRule" id="PRU00169"/>
    </source>
</evidence>
<dbReference type="EMBL" id="CP102847">
    <property type="protein sequence ID" value="UVF22646.1"/>
    <property type="molecule type" value="Genomic_DNA"/>
</dbReference>
<dbReference type="PANTHER" id="PTHR44591">
    <property type="entry name" value="STRESS RESPONSE REGULATOR PROTEIN 1"/>
    <property type="match status" value="1"/>
</dbReference>
<name>A0ABY5RZI4_9HYPH</name>
<dbReference type="InterPro" id="IPR001789">
    <property type="entry name" value="Sig_transdc_resp-reg_receiver"/>
</dbReference>
<dbReference type="Proteomes" id="UP001017257">
    <property type="component" value="Plasmid pR24_2"/>
</dbReference>
<dbReference type="RefSeq" id="WP_173949732.1">
    <property type="nucleotide sequence ID" value="NZ_CP102847.1"/>
</dbReference>
<dbReference type="InterPro" id="IPR011006">
    <property type="entry name" value="CheY-like_superfamily"/>
</dbReference>
<keyword evidence="2" id="KW-0805">Transcription regulation</keyword>
<keyword evidence="1 4" id="KW-0597">Phosphoprotein</keyword>
<sequence length="129" mass="14337">MPAERRLVIAVVDDDQRILESLKNLFESAGFAVRTYLSGRTFLEDSPLSEIDCLITDIGMPDIDGFELQRRVEGARPDVPIILITGDHAISARQRAIGNDKENFFRKPFSGQELLSAVCQALSSSRKLS</sequence>
<feature type="domain" description="Response regulatory" evidence="5">
    <location>
        <begin position="8"/>
        <end position="122"/>
    </location>
</feature>
<accession>A0ABY5RZI4</accession>
<evidence type="ECO:0000259" key="5">
    <source>
        <dbReference type="PROSITE" id="PS50110"/>
    </source>
</evidence>
<keyword evidence="6" id="KW-0614">Plasmid</keyword>
<organism evidence="6 7">
    <name type="scientific">Microvirga terrae</name>
    <dbReference type="NCBI Taxonomy" id="2740529"/>
    <lineage>
        <taxon>Bacteria</taxon>
        <taxon>Pseudomonadati</taxon>
        <taxon>Pseudomonadota</taxon>
        <taxon>Alphaproteobacteria</taxon>
        <taxon>Hyphomicrobiales</taxon>
        <taxon>Methylobacteriaceae</taxon>
        <taxon>Microvirga</taxon>
    </lineage>
</organism>
<dbReference type="Gene3D" id="3.40.50.2300">
    <property type="match status" value="1"/>
</dbReference>
<dbReference type="PROSITE" id="PS50110">
    <property type="entry name" value="RESPONSE_REGULATORY"/>
    <property type="match status" value="1"/>
</dbReference>
<dbReference type="PANTHER" id="PTHR44591:SF3">
    <property type="entry name" value="RESPONSE REGULATORY DOMAIN-CONTAINING PROTEIN"/>
    <property type="match status" value="1"/>
</dbReference>
<dbReference type="SUPFAM" id="SSF52172">
    <property type="entry name" value="CheY-like"/>
    <property type="match status" value="1"/>
</dbReference>
<dbReference type="InterPro" id="IPR050595">
    <property type="entry name" value="Bact_response_regulator"/>
</dbReference>
<gene>
    <name evidence="6" type="ORF">HPT29_027935</name>
</gene>
<evidence type="ECO:0000256" key="2">
    <source>
        <dbReference type="ARBA" id="ARBA00023015"/>
    </source>
</evidence>
<proteinExistence type="predicted"/>
<geneLocation type="plasmid" evidence="6 7">
    <name>pR24_2</name>
</geneLocation>
<evidence type="ECO:0000256" key="1">
    <source>
        <dbReference type="ARBA" id="ARBA00022553"/>
    </source>
</evidence>
<evidence type="ECO:0000256" key="3">
    <source>
        <dbReference type="ARBA" id="ARBA00023163"/>
    </source>
</evidence>
<keyword evidence="3" id="KW-0804">Transcription</keyword>
<keyword evidence="7" id="KW-1185">Reference proteome</keyword>
<reference evidence="6" key="1">
    <citation type="submission" date="2022-08" db="EMBL/GenBank/DDBJ databases">
        <title>Microvirga terrae sp. nov., isolated from soil.</title>
        <authorList>
            <person name="Kim K.H."/>
            <person name="Seo Y.L."/>
            <person name="Kim J.M."/>
            <person name="Lee J.K."/>
            <person name="Han D.M."/>
            <person name="Jeon C.O."/>
        </authorList>
    </citation>
    <scope>NUCLEOTIDE SEQUENCE</scope>
    <source>
        <strain evidence="6">R24</strain>
        <plasmid evidence="6">pR24_2</plasmid>
    </source>
</reference>